<evidence type="ECO:0000313" key="2">
    <source>
        <dbReference type="EMBL" id="SHI59855.1"/>
    </source>
</evidence>
<feature type="compositionally biased region" description="Basic and acidic residues" evidence="1">
    <location>
        <begin position="19"/>
        <end position="37"/>
    </location>
</feature>
<name>A0A1M6CFP8_9BACT</name>
<sequence length="61" mass="6922">MKTPKPKAPPPAAPPVKQTGRELLDLRRQVDQEERQKKGVRATMLDQSEYNPNRKKLLGGE</sequence>
<evidence type="ECO:0000313" key="3">
    <source>
        <dbReference type="Proteomes" id="UP000184510"/>
    </source>
</evidence>
<feature type="compositionally biased region" description="Pro residues" evidence="1">
    <location>
        <begin position="1"/>
        <end position="14"/>
    </location>
</feature>
<proteinExistence type="predicted"/>
<organism evidence="2 3">
    <name type="scientific">Rubritalea squalenifaciens DSM 18772</name>
    <dbReference type="NCBI Taxonomy" id="1123071"/>
    <lineage>
        <taxon>Bacteria</taxon>
        <taxon>Pseudomonadati</taxon>
        <taxon>Verrucomicrobiota</taxon>
        <taxon>Verrucomicrobiia</taxon>
        <taxon>Verrucomicrobiales</taxon>
        <taxon>Rubritaleaceae</taxon>
        <taxon>Rubritalea</taxon>
    </lineage>
</organism>
<reference evidence="2 3" key="1">
    <citation type="submission" date="2016-11" db="EMBL/GenBank/DDBJ databases">
        <authorList>
            <person name="Jaros S."/>
            <person name="Januszkiewicz K."/>
            <person name="Wedrychowicz H."/>
        </authorList>
    </citation>
    <scope>NUCLEOTIDE SEQUENCE [LARGE SCALE GENOMIC DNA]</scope>
    <source>
        <strain evidence="2 3">DSM 18772</strain>
    </source>
</reference>
<dbReference type="STRING" id="1123071.SAMN02745181_0468"/>
<dbReference type="RefSeq" id="WP_143157887.1">
    <property type="nucleotide sequence ID" value="NZ_FQYR01000002.1"/>
</dbReference>
<evidence type="ECO:0000256" key="1">
    <source>
        <dbReference type="SAM" id="MobiDB-lite"/>
    </source>
</evidence>
<dbReference type="EMBL" id="FQYR01000002">
    <property type="protein sequence ID" value="SHI59855.1"/>
    <property type="molecule type" value="Genomic_DNA"/>
</dbReference>
<keyword evidence="3" id="KW-1185">Reference proteome</keyword>
<evidence type="ECO:0008006" key="4">
    <source>
        <dbReference type="Google" id="ProtNLM"/>
    </source>
</evidence>
<dbReference type="InParanoid" id="A0A1M6CFP8"/>
<dbReference type="Proteomes" id="UP000184510">
    <property type="component" value="Unassembled WGS sequence"/>
</dbReference>
<protein>
    <recommendedName>
        <fullName evidence="4">Transposase</fullName>
    </recommendedName>
</protein>
<gene>
    <name evidence="2" type="ORF">SAMN02745181_0468</name>
</gene>
<feature type="region of interest" description="Disordered" evidence="1">
    <location>
        <begin position="1"/>
        <end position="61"/>
    </location>
</feature>
<dbReference type="AlphaFoldDB" id="A0A1M6CFP8"/>
<accession>A0A1M6CFP8</accession>